<evidence type="ECO:0000313" key="2">
    <source>
        <dbReference type="EMBL" id="KAJ8894580.1"/>
    </source>
</evidence>
<keyword evidence="3" id="KW-1185">Reference proteome</keyword>
<reference evidence="2 3" key="1">
    <citation type="submission" date="2023-02" db="EMBL/GenBank/DDBJ databases">
        <title>LHISI_Scaffold_Assembly.</title>
        <authorList>
            <person name="Stuart O.P."/>
            <person name="Cleave R."/>
            <person name="Magrath M.J.L."/>
            <person name="Mikheyev A.S."/>
        </authorList>
    </citation>
    <scope>NUCLEOTIDE SEQUENCE [LARGE SCALE GENOMIC DNA]</scope>
    <source>
        <strain evidence="2">Daus_M_001</strain>
        <tissue evidence="2">Leg muscle</tissue>
    </source>
</reference>
<protein>
    <submittedName>
        <fullName evidence="2">Uncharacterized protein</fullName>
    </submittedName>
</protein>
<feature type="region of interest" description="Disordered" evidence="1">
    <location>
        <begin position="83"/>
        <end position="110"/>
    </location>
</feature>
<name>A0ABQ9IED0_9NEOP</name>
<feature type="region of interest" description="Disordered" evidence="1">
    <location>
        <begin position="433"/>
        <end position="592"/>
    </location>
</feature>
<gene>
    <name evidence="2" type="ORF">PR048_007244</name>
</gene>
<feature type="compositionally biased region" description="Basic and acidic residues" evidence="1">
    <location>
        <begin position="473"/>
        <end position="500"/>
    </location>
</feature>
<proteinExistence type="predicted"/>
<feature type="compositionally biased region" description="Low complexity" evidence="1">
    <location>
        <begin position="98"/>
        <end position="108"/>
    </location>
</feature>
<accession>A0ABQ9IED0</accession>
<evidence type="ECO:0000313" key="3">
    <source>
        <dbReference type="Proteomes" id="UP001159363"/>
    </source>
</evidence>
<sequence>MWDRSGSEARVIPSAATVAQWIERSQVGPHATPAREVKKASSYHGVRGSWGLSEQRVDSFFRNPRPPPPRARYFTCEAPRQIQRPQSWATRGRINRLPDSSASTSRPSDASHAKELGQWWRSGYGTLASHHGDLGSIPGGFTHVFSCWTMSLASGFSRGTPVGSILAFQRHNIQGSHFMSYPGITSTYGSQSESPSLGECCLSLGSLPTPIPSTGLGFEAVHFKELFAITCDEDVRSSGRHIAIGSLFVRPALHASEPIADLGGKHLANPTTARCGATANEHTAEAPILGNETNKRSLTKQCQHANIKIQKWSGCVTCQRGSTVAEWLACSPRTKANLVQSPASGIPTGRCRSSAGFLGDLPFHVPLHSGAAPYSPLFTLTGSQDLDVILRHDSVYRLYLNSTDKLRSCSGKSVWAFSSRRSRCQGWDYEVDTGNTTLTKPPPGKTHRAEPTKRQRDEAQLAPPSCTRKKTRYKGERGERIRKEREREATGPGARLRETPSIDSLSRLPGLMGHEMHADPPHAIIPKLPLRPRQAPSVGRKTPPCSCLALSDSHYPPPRASISIATRGREAFSHPPPTPHRQQPPGTSPINP</sequence>
<feature type="compositionally biased region" description="Basic and acidic residues" evidence="1">
    <location>
        <begin position="447"/>
        <end position="459"/>
    </location>
</feature>
<organism evidence="2 3">
    <name type="scientific">Dryococelus australis</name>
    <dbReference type="NCBI Taxonomy" id="614101"/>
    <lineage>
        <taxon>Eukaryota</taxon>
        <taxon>Metazoa</taxon>
        <taxon>Ecdysozoa</taxon>
        <taxon>Arthropoda</taxon>
        <taxon>Hexapoda</taxon>
        <taxon>Insecta</taxon>
        <taxon>Pterygota</taxon>
        <taxon>Neoptera</taxon>
        <taxon>Polyneoptera</taxon>
        <taxon>Phasmatodea</taxon>
        <taxon>Verophasmatodea</taxon>
        <taxon>Anareolatae</taxon>
        <taxon>Phasmatidae</taxon>
        <taxon>Eurycanthinae</taxon>
        <taxon>Dryococelus</taxon>
    </lineage>
</organism>
<dbReference type="Proteomes" id="UP001159363">
    <property type="component" value="Chromosome 2"/>
</dbReference>
<dbReference type="EMBL" id="JARBHB010000002">
    <property type="protein sequence ID" value="KAJ8894580.1"/>
    <property type="molecule type" value="Genomic_DNA"/>
</dbReference>
<evidence type="ECO:0000256" key="1">
    <source>
        <dbReference type="SAM" id="MobiDB-lite"/>
    </source>
</evidence>
<comment type="caution">
    <text evidence="2">The sequence shown here is derived from an EMBL/GenBank/DDBJ whole genome shotgun (WGS) entry which is preliminary data.</text>
</comment>